<comment type="function">
    <text evidence="4">Responsible for synthesis of pseudouridine from uracil-13 in transfer RNAs.</text>
</comment>
<evidence type="ECO:0000313" key="6">
    <source>
        <dbReference type="EMBL" id="AOE50226.1"/>
    </source>
</evidence>
<comment type="similarity">
    <text evidence="1 4">Belongs to the pseudouridine synthase TruD family.</text>
</comment>
<evidence type="ECO:0000256" key="4">
    <source>
        <dbReference type="HAMAP-Rule" id="MF_01082"/>
    </source>
</evidence>
<dbReference type="KEGG" id="ksd:KS2013_1516"/>
<dbReference type="InterPro" id="IPR011760">
    <property type="entry name" value="PsdUridine_synth_TruD_insert"/>
</dbReference>
<gene>
    <name evidence="4" type="primary">truD</name>
    <name evidence="6" type="ORF">KS2013_1516</name>
</gene>
<dbReference type="STRING" id="1144748.KS2013_1516"/>
<dbReference type="GO" id="GO:0160150">
    <property type="term" value="F:tRNA pseudouridine(13) synthase activity"/>
    <property type="evidence" value="ECO:0007669"/>
    <property type="project" value="UniProtKB-EC"/>
</dbReference>
<dbReference type="Proteomes" id="UP000094147">
    <property type="component" value="Chromosome"/>
</dbReference>
<comment type="catalytic activity">
    <reaction evidence="4">
        <text>uridine(13) in tRNA = pseudouridine(13) in tRNA</text>
        <dbReference type="Rhea" id="RHEA:42540"/>
        <dbReference type="Rhea" id="RHEA-COMP:10105"/>
        <dbReference type="Rhea" id="RHEA-COMP:10106"/>
        <dbReference type="ChEBI" id="CHEBI:65314"/>
        <dbReference type="ChEBI" id="CHEBI:65315"/>
        <dbReference type="EC" id="5.4.99.27"/>
    </reaction>
</comment>
<dbReference type="GO" id="GO:0031119">
    <property type="term" value="P:tRNA pseudouridine synthesis"/>
    <property type="evidence" value="ECO:0007669"/>
    <property type="project" value="UniProtKB-UniRule"/>
</dbReference>
<evidence type="ECO:0000259" key="5">
    <source>
        <dbReference type="PROSITE" id="PS50984"/>
    </source>
</evidence>
<dbReference type="PANTHER" id="PTHR47811:SF1">
    <property type="entry name" value="TRNA PSEUDOURIDINE SYNTHASE D"/>
    <property type="match status" value="1"/>
</dbReference>
<dbReference type="RefSeq" id="WP_068992089.1">
    <property type="nucleotide sequence ID" value="NZ_CP012418.1"/>
</dbReference>
<dbReference type="InterPro" id="IPR001656">
    <property type="entry name" value="PsdUridine_synth_TruD"/>
</dbReference>
<name>A0A1B3BBQ6_9GAMM</name>
<sequence>MNDYKQVACYDWHRFYGKPLGEALFKSLLEDFVVEESLRFEPSGEGAHHYLYIEKHNVNTDIVCHKLRRFADVKPTDIGYAGKKDRFAVARQWFSVQLPLLQETSWPEFNDDEVTVLEAVRHDKKLRIGAVKSNHFNITLREFKGKKDEFEQRLQQVAEYGFPNYFGEQRFGNQGSSQLSNLERGIDLLMSNKKLKNRNLQGLLYSSVRSFLFNHVLSKRIEKGLHSTLLEGDYVQLSGSEKGFIVKELDAEQPRFKEHDILLTGPLPGSRSQPLHEAKAFETEALADYQVLIEKLANKRFNEDRRALVCFPKNVTSKWHNDETVTLSFDLPKGCFATSLLRELVVTNQMNTKTE</sequence>
<dbReference type="OrthoDB" id="1550679at2"/>
<proteinExistence type="inferred from homology"/>
<dbReference type="EC" id="5.4.99.27" evidence="4"/>
<keyword evidence="7" id="KW-1185">Reference proteome</keyword>
<evidence type="ECO:0000256" key="1">
    <source>
        <dbReference type="ARBA" id="ARBA00007953"/>
    </source>
</evidence>
<keyword evidence="3 4" id="KW-0413">Isomerase</keyword>
<dbReference type="SUPFAM" id="SSF55120">
    <property type="entry name" value="Pseudouridine synthase"/>
    <property type="match status" value="1"/>
</dbReference>
<accession>A0A1B3BBQ6</accession>
<dbReference type="InterPro" id="IPR042214">
    <property type="entry name" value="TruD_catalytic"/>
</dbReference>
<evidence type="ECO:0000256" key="2">
    <source>
        <dbReference type="ARBA" id="ARBA00022694"/>
    </source>
</evidence>
<feature type="active site" description="Nucleophile" evidence="4">
    <location>
        <position position="85"/>
    </location>
</feature>
<dbReference type="AlphaFoldDB" id="A0A1B3BBQ6"/>
<dbReference type="Gene3D" id="3.30.2340.10">
    <property type="entry name" value="TruD, insertion domain"/>
    <property type="match status" value="1"/>
</dbReference>
<evidence type="ECO:0000256" key="3">
    <source>
        <dbReference type="ARBA" id="ARBA00023235"/>
    </source>
</evidence>
<dbReference type="GO" id="GO:0003723">
    <property type="term" value="F:RNA binding"/>
    <property type="evidence" value="ECO:0007669"/>
    <property type="project" value="InterPro"/>
</dbReference>
<dbReference type="Gene3D" id="3.30.2350.20">
    <property type="entry name" value="TruD, catalytic domain"/>
    <property type="match status" value="1"/>
</dbReference>
<keyword evidence="2 4" id="KW-0819">tRNA processing</keyword>
<dbReference type="HAMAP" id="MF_01082">
    <property type="entry name" value="TruD"/>
    <property type="match status" value="1"/>
</dbReference>
<dbReference type="InterPro" id="IPR020103">
    <property type="entry name" value="PsdUridine_synth_cat_dom_sf"/>
</dbReference>
<dbReference type="PATRIC" id="fig|1144748.3.peg.1527"/>
<dbReference type="EMBL" id="CP012418">
    <property type="protein sequence ID" value="AOE50226.1"/>
    <property type="molecule type" value="Genomic_DNA"/>
</dbReference>
<reference evidence="7" key="1">
    <citation type="submission" date="2015-08" db="EMBL/GenBank/DDBJ databases">
        <authorList>
            <person name="Kim K.M."/>
        </authorList>
    </citation>
    <scope>NUCLEOTIDE SEQUENCE [LARGE SCALE GENOMIC DNA]</scope>
    <source>
        <strain evidence="7">KCTC 23892</strain>
    </source>
</reference>
<dbReference type="InterPro" id="IPR043165">
    <property type="entry name" value="TruD_insert_sf"/>
</dbReference>
<dbReference type="PROSITE" id="PS50984">
    <property type="entry name" value="TRUD"/>
    <property type="match status" value="1"/>
</dbReference>
<dbReference type="PANTHER" id="PTHR47811">
    <property type="entry name" value="TRNA PSEUDOURIDINE SYNTHASE D"/>
    <property type="match status" value="1"/>
</dbReference>
<dbReference type="GO" id="GO:0005829">
    <property type="term" value="C:cytosol"/>
    <property type="evidence" value="ECO:0007669"/>
    <property type="project" value="TreeGrafter"/>
</dbReference>
<evidence type="ECO:0000313" key="7">
    <source>
        <dbReference type="Proteomes" id="UP000094147"/>
    </source>
</evidence>
<dbReference type="Pfam" id="PF01142">
    <property type="entry name" value="TruD"/>
    <property type="match status" value="2"/>
</dbReference>
<dbReference type="InterPro" id="IPR050170">
    <property type="entry name" value="TruD_pseudoU_synthase"/>
</dbReference>
<protein>
    <recommendedName>
        <fullName evidence="4">tRNA pseudouridine synthase D</fullName>
        <ecNumber evidence="4">5.4.99.27</ecNumber>
    </recommendedName>
    <alternativeName>
        <fullName evidence="4">tRNA pseudouridine(13) synthase</fullName>
    </alternativeName>
    <alternativeName>
        <fullName evidence="4">tRNA pseudouridylate synthase D</fullName>
    </alternativeName>
    <alternativeName>
        <fullName evidence="4">tRNA-uridine isomerase D</fullName>
    </alternativeName>
</protein>
<organism evidence="6 7">
    <name type="scientific">Kangiella sediminilitoris</name>
    <dbReference type="NCBI Taxonomy" id="1144748"/>
    <lineage>
        <taxon>Bacteria</taxon>
        <taxon>Pseudomonadati</taxon>
        <taxon>Pseudomonadota</taxon>
        <taxon>Gammaproteobacteria</taxon>
        <taxon>Kangiellales</taxon>
        <taxon>Kangiellaceae</taxon>
        <taxon>Kangiella</taxon>
    </lineage>
</organism>
<feature type="domain" description="TRUD" evidence="5">
    <location>
        <begin position="161"/>
        <end position="310"/>
    </location>
</feature>